<proteinExistence type="predicted"/>
<organism evidence="1 2">
    <name type="scientific">Liparis tanakae</name>
    <name type="common">Tanaka's snailfish</name>
    <dbReference type="NCBI Taxonomy" id="230148"/>
    <lineage>
        <taxon>Eukaryota</taxon>
        <taxon>Metazoa</taxon>
        <taxon>Chordata</taxon>
        <taxon>Craniata</taxon>
        <taxon>Vertebrata</taxon>
        <taxon>Euteleostomi</taxon>
        <taxon>Actinopterygii</taxon>
        <taxon>Neopterygii</taxon>
        <taxon>Teleostei</taxon>
        <taxon>Neoteleostei</taxon>
        <taxon>Acanthomorphata</taxon>
        <taxon>Eupercaria</taxon>
        <taxon>Perciformes</taxon>
        <taxon>Cottioidei</taxon>
        <taxon>Cottales</taxon>
        <taxon>Liparidae</taxon>
        <taxon>Liparis</taxon>
    </lineage>
</organism>
<keyword evidence="2" id="KW-1185">Reference proteome</keyword>
<comment type="caution">
    <text evidence="1">The sequence shown here is derived from an EMBL/GenBank/DDBJ whole genome shotgun (WGS) entry which is preliminary data.</text>
</comment>
<name>A0A4Z2HCC3_9TELE</name>
<gene>
    <name evidence="1" type="ORF">EYF80_027340</name>
</gene>
<dbReference type="EMBL" id="SRLO01000293">
    <property type="protein sequence ID" value="TNN62432.1"/>
    <property type="molecule type" value="Genomic_DNA"/>
</dbReference>
<dbReference type="Proteomes" id="UP000314294">
    <property type="component" value="Unassembled WGS sequence"/>
</dbReference>
<reference evidence="1 2" key="1">
    <citation type="submission" date="2019-03" db="EMBL/GenBank/DDBJ databases">
        <title>First draft genome of Liparis tanakae, snailfish: a comprehensive survey of snailfish specific genes.</title>
        <authorList>
            <person name="Kim W."/>
            <person name="Song I."/>
            <person name="Jeong J.-H."/>
            <person name="Kim D."/>
            <person name="Kim S."/>
            <person name="Ryu S."/>
            <person name="Song J.Y."/>
            <person name="Lee S.K."/>
        </authorList>
    </citation>
    <scope>NUCLEOTIDE SEQUENCE [LARGE SCALE GENOMIC DNA]</scope>
    <source>
        <tissue evidence="1">Muscle</tissue>
    </source>
</reference>
<protein>
    <submittedName>
        <fullName evidence="1">Uncharacterized protein</fullName>
    </submittedName>
</protein>
<evidence type="ECO:0000313" key="1">
    <source>
        <dbReference type="EMBL" id="TNN62432.1"/>
    </source>
</evidence>
<evidence type="ECO:0000313" key="2">
    <source>
        <dbReference type="Proteomes" id="UP000314294"/>
    </source>
</evidence>
<accession>A0A4Z2HCC3</accession>
<sequence length="127" mass="14208">MPAWRHRELRCCFTLKRRTAVASAQGRGAAEYRWGYVGRVGQVAKERERRWDARGCGSAGPRRPFVTIVFKTCAARGGFTTVSHRIGFLLAAYLASCPPADLEGNVTEDARGRVMWKCYPRSLLKSS</sequence>
<dbReference type="AlphaFoldDB" id="A0A4Z2HCC3"/>